<dbReference type="Proteomes" id="UP000179266">
    <property type="component" value="Unassembled WGS sequence"/>
</dbReference>
<keyword evidence="1" id="KW-1133">Transmembrane helix</keyword>
<evidence type="ECO:0000256" key="1">
    <source>
        <dbReference type="SAM" id="Phobius"/>
    </source>
</evidence>
<proteinExistence type="predicted"/>
<evidence type="ECO:0000313" key="3">
    <source>
        <dbReference type="Proteomes" id="UP000179266"/>
    </source>
</evidence>
<sequence>MEKYKCSGCQKEYKYRKANCSVCGGLLEENNPIADLSKKASEKITEKKQETIELDEKETYAQLEKDINSEIAKENKEEPFKKLTAQEFISSFKVLPDFVNGILNEIPKDSEYYDLAQIWVFTEKEITEIFTLIYDILDLYFPSVFKYLDKASIISIALLSITVIWIFTKKGIATYKFFKNRKTEIVQQVNMDGEKEVVIIDRKKRKKIQ</sequence>
<feature type="transmembrane region" description="Helical" evidence="1">
    <location>
        <begin position="151"/>
        <end position="168"/>
    </location>
</feature>
<dbReference type="EMBL" id="MGDD01000074">
    <property type="protein sequence ID" value="OGL47427.1"/>
    <property type="molecule type" value="Genomic_DNA"/>
</dbReference>
<gene>
    <name evidence="2" type="ORF">A2161_09145</name>
</gene>
<name>A0A1F7S2T9_9BACT</name>
<keyword evidence="1" id="KW-0472">Membrane</keyword>
<organism evidence="2 3">
    <name type="scientific">Candidatus Schekmanbacteria bacterium RBG_13_48_7</name>
    <dbReference type="NCBI Taxonomy" id="1817878"/>
    <lineage>
        <taxon>Bacteria</taxon>
        <taxon>Candidatus Schekmaniibacteriota</taxon>
    </lineage>
</organism>
<protein>
    <submittedName>
        <fullName evidence="2">Uncharacterized protein</fullName>
    </submittedName>
</protein>
<accession>A0A1F7S2T9</accession>
<evidence type="ECO:0000313" key="2">
    <source>
        <dbReference type="EMBL" id="OGL47427.1"/>
    </source>
</evidence>
<reference evidence="2 3" key="1">
    <citation type="journal article" date="2016" name="Nat. Commun.">
        <title>Thousands of microbial genomes shed light on interconnected biogeochemical processes in an aquifer system.</title>
        <authorList>
            <person name="Anantharaman K."/>
            <person name="Brown C.T."/>
            <person name="Hug L.A."/>
            <person name="Sharon I."/>
            <person name="Castelle C.J."/>
            <person name="Probst A.J."/>
            <person name="Thomas B.C."/>
            <person name="Singh A."/>
            <person name="Wilkins M.J."/>
            <person name="Karaoz U."/>
            <person name="Brodie E.L."/>
            <person name="Williams K.H."/>
            <person name="Hubbard S.S."/>
            <person name="Banfield J.F."/>
        </authorList>
    </citation>
    <scope>NUCLEOTIDE SEQUENCE [LARGE SCALE GENOMIC DNA]</scope>
</reference>
<dbReference type="AlphaFoldDB" id="A0A1F7S2T9"/>
<keyword evidence="1" id="KW-0812">Transmembrane</keyword>
<comment type="caution">
    <text evidence="2">The sequence shown here is derived from an EMBL/GenBank/DDBJ whole genome shotgun (WGS) entry which is preliminary data.</text>
</comment>